<accession>A0A371D392</accession>
<dbReference type="OrthoDB" id="2753408at2759"/>
<name>A0A371D392_9APHY</name>
<dbReference type="AlphaFoldDB" id="A0A371D392"/>
<reference evidence="1 2" key="1">
    <citation type="journal article" date="2018" name="Biotechnol. Biofuels">
        <title>Integrative visual omics of the white-rot fungus Polyporus brumalis exposes the biotechnological potential of its oxidative enzymes for delignifying raw plant biomass.</title>
        <authorList>
            <person name="Miyauchi S."/>
            <person name="Rancon A."/>
            <person name="Drula E."/>
            <person name="Hage H."/>
            <person name="Chaduli D."/>
            <person name="Favel A."/>
            <person name="Grisel S."/>
            <person name="Henrissat B."/>
            <person name="Herpoel-Gimbert I."/>
            <person name="Ruiz-Duenas F.J."/>
            <person name="Chevret D."/>
            <person name="Hainaut M."/>
            <person name="Lin J."/>
            <person name="Wang M."/>
            <person name="Pangilinan J."/>
            <person name="Lipzen A."/>
            <person name="Lesage-Meessen L."/>
            <person name="Navarro D."/>
            <person name="Riley R."/>
            <person name="Grigoriev I.V."/>
            <person name="Zhou S."/>
            <person name="Raouche S."/>
            <person name="Rosso M.N."/>
        </authorList>
    </citation>
    <scope>NUCLEOTIDE SEQUENCE [LARGE SCALE GENOMIC DNA]</scope>
    <source>
        <strain evidence="1 2">BRFM 1820</strain>
    </source>
</reference>
<keyword evidence="2" id="KW-1185">Reference proteome</keyword>
<dbReference type="STRING" id="139420.A0A371D392"/>
<dbReference type="Proteomes" id="UP000256964">
    <property type="component" value="Unassembled WGS sequence"/>
</dbReference>
<organism evidence="1 2">
    <name type="scientific">Lentinus brumalis</name>
    <dbReference type="NCBI Taxonomy" id="2498619"/>
    <lineage>
        <taxon>Eukaryota</taxon>
        <taxon>Fungi</taxon>
        <taxon>Dikarya</taxon>
        <taxon>Basidiomycota</taxon>
        <taxon>Agaricomycotina</taxon>
        <taxon>Agaricomycetes</taxon>
        <taxon>Polyporales</taxon>
        <taxon>Polyporaceae</taxon>
        <taxon>Lentinus</taxon>
    </lineage>
</organism>
<evidence type="ECO:0000313" key="1">
    <source>
        <dbReference type="EMBL" id="RDX46994.1"/>
    </source>
</evidence>
<sequence>MPTPQDIQCFERLRATASLNFEDEAWRREEFTDILTDGGILPARASRGYVGSSRFHDDGDLRAVVLGIELVYYVQEVKHEIGTSNSDPYVEAIHYWIENVRYFMENTQDNPDEARCNLPAIIVLHFGPYLAIAAAVYDEGPNVEHLCCIPLHAHTTNEAELQGGERALAALRVAVHALRDRYPDMPFERTPRADFPFRDFYKDDDGKSHRFTYIEAIEEKRIFRVLHEDGTPLCVKFSKRYSAAAHKAAHSAGFAPALRAVNEVYDWTMVVMDDKTAEYPKNMWDTKAAARADPAKKKPTDKVPAQPPFKPAVSLAEAQKQVQAKLAVLHEKGFVHGDLRDVNVLVRKEDAPGDGADILIVDWDWAGVEGEAKYPRSINPQIVRPLDARAATNIKAEHDVWMAQRLLK</sequence>
<dbReference type="InterPro" id="IPR011009">
    <property type="entry name" value="Kinase-like_dom_sf"/>
</dbReference>
<proteinExistence type="predicted"/>
<dbReference type="EMBL" id="KZ857422">
    <property type="protein sequence ID" value="RDX46994.1"/>
    <property type="molecule type" value="Genomic_DNA"/>
</dbReference>
<evidence type="ECO:0000313" key="2">
    <source>
        <dbReference type="Proteomes" id="UP000256964"/>
    </source>
</evidence>
<dbReference type="SUPFAM" id="SSF56112">
    <property type="entry name" value="Protein kinase-like (PK-like)"/>
    <property type="match status" value="1"/>
</dbReference>
<protein>
    <submittedName>
        <fullName evidence="1">Uncharacterized protein</fullName>
    </submittedName>
</protein>
<gene>
    <name evidence="1" type="ORF">OH76DRAFT_1354930</name>
</gene>